<gene>
    <name evidence="1" type="ORF">E2C01_053622</name>
</gene>
<evidence type="ECO:0000313" key="2">
    <source>
        <dbReference type="Proteomes" id="UP000324222"/>
    </source>
</evidence>
<sequence length="89" mass="9846">MKQRAAIAEATVCPLEIEIRGSSSGQGLGLLHDYVIASDWAANKDKEPLPLPDEKASRRYVLSGEPQFLASSYRVWMAGFSNYSYVVHT</sequence>
<dbReference type="AlphaFoldDB" id="A0A5B7GRB2"/>
<dbReference type="EMBL" id="VSRR010016700">
    <property type="protein sequence ID" value="MPC59598.1"/>
    <property type="molecule type" value="Genomic_DNA"/>
</dbReference>
<organism evidence="1 2">
    <name type="scientific">Portunus trituberculatus</name>
    <name type="common">Swimming crab</name>
    <name type="synonym">Neptunus trituberculatus</name>
    <dbReference type="NCBI Taxonomy" id="210409"/>
    <lineage>
        <taxon>Eukaryota</taxon>
        <taxon>Metazoa</taxon>
        <taxon>Ecdysozoa</taxon>
        <taxon>Arthropoda</taxon>
        <taxon>Crustacea</taxon>
        <taxon>Multicrustacea</taxon>
        <taxon>Malacostraca</taxon>
        <taxon>Eumalacostraca</taxon>
        <taxon>Eucarida</taxon>
        <taxon>Decapoda</taxon>
        <taxon>Pleocyemata</taxon>
        <taxon>Brachyura</taxon>
        <taxon>Eubrachyura</taxon>
        <taxon>Portunoidea</taxon>
        <taxon>Portunidae</taxon>
        <taxon>Portuninae</taxon>
        <taxon>Portunus</taxon>
    </lineage>
</organism>
<keyword evidence="2" id="KW-1185">Reference proteome</keyword>
<dbReference type="Proteomes" id="UP000324222">
    <property type="component" value="Unassembled WGS sequence"/>
</dbReference>
<proteinExistence type="predicted"/>
<name>A0A5B7GRB2_PORTR</name>
<reference evidence="1 2" key="1">
    <citation type="submission" date="2019-05" db="EMBL/GenBank/DDBJ databases">
        <title>Another draft genome of Portunus trituberculatus and its Hox gene families provides insights of decapod evolution.</title>
        <authorList>
            <person name="Jeong J.-H."/>
            <person name="Song I."/>
            <person name="Kim S."/>
            <person name="Choi T."/>
            <person name="Kim D."/>
            <person name="Ryu S."/>
            <person name="Kim W."/>
        </authorList>
    </citation>
    <scope>NUCLEOTIDE SEQUENCE [LARGE SCALE GENOMIC DNA]</scope>
    <source>
        <tissue evidence="1">Muscle</tissue>
    </source>
</reference>
<comment type="caution">
    <text evidence="1">The sequence shown here is derived from an EMBL/GenBank/DDBJ whole genome shotgun (WGS) entry which is preliminary data.</text>
</comment>
<protein>
    <submittedName>
        <fullName evidence="1">Uncharacterized protein</fullName>
    </submittedName>
</protein>
<accession>A0A5B7GRB2</accession>
<evidence type="ECO:0000313" key="1">
    <source>
        <dbReference type="EMBL" id="MPC59598.1"/>
    </source>
</evidence>